<keyword evidence="6" id="KW-0963">Cytoplasm</keyword>
<evidence type="ECO:0000256" key="4">
    <source>
        <dbReference type="ARBA" id="ARBA00023027"/>
    </source>
</evidence>
<evidence type="ECO:0000256" key="6">
    <source>
        <dbReference type="HAMAP-Rule" id="MF_00361"/>
    </source>
</evidence>
<keyword evidence="4 6" id="KW-0520">NAD</keyword>
<dbReference type="EMBL" id="VYXP01000002">
    <property type="protein sequence ID" value="KAA9133286.1"/>
    <property type="molecule type" value="Genomic_DNA"/>
</dbReference>
<dbReference type="GO" id="GO:0006741">
    <property type="term" value="P:NADP+ biosynthetic process"/>
    <property type="evidence" value="ECO:0007669"/>
    <property type="project" value="UniProtKB-UniRule"/>
</dbReference>
<evidence type="ECO:0000313" key="8">
    <source>
        <dbReference type="Proteomes" id="UP000325372"/>
    </source>
</evidence>
<evidence type="ECO:0000313" key="7">
    <source>
        <dbReference type="EMBL" id="KAA9133286.1"/>
    </source>
</evidence>
<keyword evidence="3 6" id="KW-0521">NADP</keyword>
<comment type="function">
    <text evidence="6">Involved in the regulation of the intracellular balance of NAD and NADP, and is a key enzyme in the biosynthesis of NADP. Catalyzes specifically the phosphorylation on 2'-hydroxyl of the adenosine moiety of NAD to yield NADP.</text>
</comment>
<comment type="similarity">
    <text evidence="6">Belongs to the NAD kinase family.</text>
</comment>
<dbReference type="Gene3D" id="2.60.200.30">
    <property type="entry name" value="Probable inorganic polyphosphate/atp-NAD kinase, domain 2"/>
    <property type="match status" value="1"/>
</dbReference>
<comment type="caution">
    <text evidence="6">Lacks conserved residue(s) required for the propagation of feature annotation.</text>
</comment>
<dbReference type="GO" id="GO:0005524">
    <property type="term" value="F:ATP binding"/>
    <property type="evidence" value="ECO:0007669"/>
    <property type="project" value="UniProtKB-KW"/>
</dbReference>
<feature type="binding site" evidence="6">
    <location>
        <position position="144"/>
    </location>
    <ligand>
        <name>NAD(+)</name>
        <dbReference type="ChEBI" id="CHEBI:57540"/>
    </ligand>
</feature>
<comment type="caution">
    <text evidence="7">The sequence shown here is derived from an EMBL/GenBank/DDBJ whole genome shotgun (WGS) entry which is preliminary data.</text>
</comment>
<feature type="binding site" evidence="6">
    <location>
        <position position="152"/>
    </location>
    <ligand>
        <name>NAD(+)</name>
        <dbReference type="ChEBI" id="CHEBI:57540"/>
    </ligand>
</feature>
<dbReference type="Pfam" id="PF01513">
    <property type="entry name" value="NAD_kinase"/>
    <property type="match status" value="1"/>
</dbReference>
<keyword evidence="1 6" id="KW-0808">Transferase</keyword>
<sequence>MGRRSIHFVASPGRRDDPAVEALVERYGQAPLAEADVIVALGGDGFMLHTLHRMIETDLPVYGMKTGNVGFLMNRFEKDGLSERLCAAQEVSLYPLKMRAETTTGEIHEALAINEVSLLRQSNQAAHLRVLVNGAVKVEQLVSDGILLSTTAGSTAYNFSVRGPILPLGTEALALTPISPFRPRRWRGAVLPASAQVSFEVLNPEKRPVSATADAFEVRDIARVDIHEERDTSLRLLFDPDHSLEERILNEQFL</sequence>
<comment type="subcellular location">
    <subcellularLocation>
        <location evidence="6">Cytoplasm</location>
    </subcellularLocation>
</comment>
<feature type="binding site" evidence="6">
    <location>
        <begin position="114"/>
        <end position="115"/>
    </location>
    <ligand>
        <name>NAD(+)</name>
        <dbReference type="ChEBI" id="CHEBI:57540"/>
    </ligand>
</feature>
<dbReference type="AlphaFoldDB" id="A0A5N0THG6"/>
<dbReference type="GO" id="GO:0003951">
    <property type="term" value="F:NAD+ kinase activity"/>
    <property type="evidence" value="ECO:0007669"/>
    <property type="project" value="UniProtKB-UniRule"/>
</dbReference>
<dbReference type="Pfam" id="PF20143">
    <property type="entry name" value="NAD_kinase_C"/>
    <property type="match status" value="1"/>
</dbReference>
<dbReference type="Gene3D" id="3.40.50.10330">
    <property type="entry name" value="Probable inorganic polyphosphate/atp-NAD kinase, domain 1"/>
    <property type="match status" value="1"/>
</dbReference>
<dbReference type="PANTHER" id="PTHR20275:SF0">
    <property type="entry name" value="NAD KINASE"/>
    <property type="match status" value="1"/>
</dbReference>
<dbReference type="InterPro" id="IPR002504">
    <property type="entry name" value="NADK"/>
</dbReference>
<keyword evidence="2 6" id="KW-0418">Kinase</keyword>
<dbReference type="GO" id="GO:0046872">
    <property type="term" value="F:metal ion binding"/>
    <property type="evidence" value="ECO:0007669"/>
    <property type="project" value="UniProtKB-UniRule"/>
</dbReference>
<dbReference type="GO" id="GO:0051287">
    <property type="term" value="F:NAD binding"/>
    <property type="evidence" value="ECO:0007669"/>
    <property type="project" value="UniProtKB-ARBA"/>
</dbReference>
<dbReference type="InterPro" id="IPR017437">
    <property type="entry name" value="ATP-NAD_kinase_PpnK-typ_C"/>
</dbReference>
<dbReference type="SUPFAM" id="SSF111331">
    <property type="entry name" value="NAD kinase/diacylglycerol kinase-like"/>
    <property type="match status" value="1"/>
</dbReference>
<dbReference type="InterPro" id="IPR016064">
    <property type="entry name" value="NAD/diacylglycerol_kinase_sf"/>
</dbReference>
<accession>A0A5N0THG6</accession>
<evidence type="ECO:0000256" key="1">
    <source>
        <dbReference type="ARBA" id="ARBA00022679"/>
    </source>
</evidence>
<feature type="binding site" evidence="6">
    <location>
        <begin position="155"/>
        <end position="160"/>
    </location>
    <ligand>
        <name>NAD(+)</name>
        <dbReference type="ChEBI" id="CHEBI:57540"/>
    </ligand>
</feature>
<organism evidence="7 8">
    <name type="scientific">Marinihelvus fidelis</name>
    <dbReference type="NCBI Taxonomy" id="2613842"/>
    <lineage>
        <taxon>Bacteria</taxon>
        <taxon>Pseudomonadati</taxon>
        <taxon>Pseudomonadota</taxon>
        <taxon>Gammaproteobacteria</taxon>
        <taxon>Chromatiales</taxon>
        <taxon>Wenzhouxiangellaceae</taxon>
        <taxon>Marinihelvus</taxon>
    </lineage>
</organism>
<dbReference type="Proteomes" id="UP000325372">
    <property type="component" value="Unassembled WGS sequence"/>
</dbReference>
<dbReference type="InterPro" id="IPR017438">
    <property type="entry name" value="ATP-NAD_kinase_N"/>
</dbReference>
<comment type="cofactor">
    <cofactor evidence="6">
        <name>a divalent metal cation</name>
        <dbReference type="ChEBI" id="CHEBI:60240"/>
    </cofactor>
</comment>
<proteinExistence type="inferred from homology"/>
<feature type="binding site" evidence="6">
    <location>
        <begin position="44"/>
        <end position="45"/>
    </location>
    <ligand>
        <name>NAD(+)</name>
        <dbReference type="ChEBI" id="CHEBI:57540"/>
    </ligand>
</feature>
<dbReference type="PANTHER" id="PTHR20275">
    <property type="entry name" value="NAD KINASE"/>
    <property type="match status" value="1"/>
</dbReference>
<protein>
    <recommendedName>
        <fullName evidence="6">NAD kinase</fullName>
        <ecNumber evidence="6">2.7.1.23</ecNumber>
    </recommendedName>
    <alternativeName>
        <fullName evidence="6">ATP-dependent NAD kinase</fullName>
    </alternativeName>
</protein>
<keyword evidence="8" id="KW-1185">Reference proteome</keyword>
<gene>
    <name evidence="6" type="primary">nadK</name>
    <name evidence="7" type="ORF">F3N42_02735</name>
</gene>
<keyword evidence="6" id="KW-0067">ATP-binding</keyword>
<evidence type="ECO:0000256" key="3">
    <source>
        <dbReference type="ARBA" id="ARBA00022857"/>
    </source>
</evidence>
<dbReference type="GO" id="GO:0005737">
    <property type="term" value="C:cytoplasm"/>
    <property type="evidence" value="ECO:0007669"/>
    <property type="project" value="UniProtKB-SubCell"/>
</dbReference>
<dbReference type="GO" id="GO:0019674">
    <property type="term" value="P:NAD+ metabolic process"/>
    <property type="evidence" value="ECO:0007669"/>
    <property type="project" value="InterPro"/>
</dbReference>
<reference evidence="7 8" key="1">
    <citation type="submission" date="2019-09" db="EMBL/GenBank/DDBJ databases">
        <title>Wenzhouxiangella sp. Genome sequencing and assembly.</title>
        <authorList>
            <person name="Zhang R."/>
        </authorList>
    </citation>
    <scope>NUCLEOTIDE SEQUENCE [LARGE SCALE GENOMIC DNA]</scope>
    <source>
        <strain evidence="7 8">W260</strain>
    </source>
</reference>
<dbReference type="RefSeq" id="WP_150862844.1">
    <property type="nucleotide sequence ID" value="NZ_VYXP01000002.1"/>
</dbReference>
<evidence type="ECO:0000256" key="5">
    <source>
        <dbReference type="ARBA" id="ARBA00047925"/>
    </source>
</evidence>
<feature type="active site" description="Proton acceptor" evidence="6">
    <location>
        <position position="44"/>
    </location>
</feature>
<name>A0A5N0THG6_9GAMM</name>
<dbReference type="HAMAP" id="MF_00361">
    <property type="entry name" value="NAD_kinase"/>
    <property type="match status" value="1"/>
</dbReference>
<dbReference type="NCBIfam" id="NF003406">
    <property type="entry name" value="PRK04761.1"/>
    <property type="match status" value="1"/>
</dbReference>
<evidence type="ECO:0000256" key="2">
    <source>
        <dbReference type="ARBA" id="ARBA00022777"/>
    </source>
</evidence>
<keyword evidence="6" id="KW-0547">Nucleotide-binding</keyword>
<comment type="catalytic activity">
    <reaction evidence="5 6">
        <text>NAD(+) + ATP = ADP + NADP(+) + H(+)</text>
        <dbReference type="Rhea" id="RHEA:18629"/>
        <dbReference type="ChEBI" id="CHEBI:15378"/>
        <dbReference type="ChEBI" id="CHEBI:30616"/>
        <dbReference type="ChEBI" id="CHEBI:57540"/>
        <dbReference type="ChEBI" id="CHEBI:58349"/>
        <dbReference type="ChEBI" id="CHEBI:456216"/>
        <dbReference type="EC" id="2.7.1.23"/>
    </reaction>
</comment>
<dbReference type="EC" id="2.7.1.23" evidence="6"/>
<feature type="binding site" evidence="6">
    <location>
        <position position="49"/>
    </location>
    <ligand>
        <name>NAD(+)</name>
        <dbReference type="ChEBI" id="CHEBI:57540"/>
    </ligand>
</feature>